<evidence type="ECO:0000256" key="1">
    <source>
        <dbReference type="SAM" id="MobiDB-lite"/>
    </source>
</evidence>
<protein>
    <submittedName>
        <fullName evidence="2">Uncharacterized protein</fullName>
    </submittedName>
</protein>
<evidence type="ECO:0000313" key="3">
    <source>
        <dbReference type="Proteomes" id="UP000517759"/>
    </source>
</evidence>
<feature type="region of interest" description="Disordered" evidence="1">
    <location>
        <begin position="47"/>
        <end position="66"/>
    </location>
</feature>
<reference evidence="2 3" key="1">
    <citation type="submission" date="2020-08" db="EMBL/GenBank/DDBJ databases">
        <title>Genomic Encyclopedia of Type Strains, Phase IV (KMG-IV): sequencing the most valuable type-strain genomes for metagenomic binning, comparative biology and taxonomic classification.</title>
        <authorList>
            <person name="Goeker M."/>
        </authorList>
    </citation>
    <scope>NUCLEOTIDE SEQUENCE [LARGE SCALE GENOMIC DNA]</scope>
    <source>
        <strain evidence="2 3">DSM 24105</strain>
    </source>
</reference>
<evidence type="ECO:0000313" key="2">
    <source>
        <dbReference type="EMBL" id="MBB3903650.1"/>
    </source>
</evidence>
<dbReference type="Proteomes" id="UP000517759">
    <property type="component" value="Unassembled WGS sequence"/>
</dbReference>
<dbReference type="RefSeq" id="WP_183506748.1">
    <property type="nucleotide sequence ID" value="NZ_BSPG01000010.1"/>
</dbReference>
<dbReference type="EMBL" id="JACIDN010000005">
    <property type="protein sequence ID" value="MBB3903650.1"/>
    <property type="molecule type" value="Genomic_DNA"/>
</dbReference>
<organism evidence="2 3">
    <name type="scientific">Methylobacterium brachythecii</name>
    <dbReference type="NCBI Taxonomy" id="1176177"/>
    <lineage>
        <taxon>Bacteria</taxon>
        <taxon>Pseudomonadati</taxon>
        <taxon>Pseudomonadota</taxon>
        <taxon>Alphaproteobacteria</taxon>
        <taxon>Hyphomicrobiales</taxon>
        <taxon>Methylobacteriaceae</taxon>
        <taxon>Methylobacterium</taxon>
    </lineage>
</organism>
<accession>A0A7W6F7Q9</accession>
<gene>
    <name evidence="2" type="ORF">GGR33_003159</name>
</gene>
<sequence>MSIRYRSECHLPARPCLRLVCDDPHRPAQRVQARVLGALLQRGSGYGDDGPSWVEGKQKRPPPRPRDVKLTARKLAKRLRNNAKDDPELLRLAALLRGCQRHRRCQHPACPQCSRALQRLLVQSIYRFLRAYPTLGPWRVLSVIVPATPGSQTIDFGDRWDEFAALLRQAGLTRGLFGLDLSFNEDDRRALPASQRFDPYPCVHLYGLAPAAEVEAAVPVLKQLVPATDAVCRPVRTARFDGDLAAVAYTFKRNFTRRQTILKNDRRRATPVRDTRDRPLTVEQEIRTVRALDRIGLTGRIMLLGLSLEAIAPRCSGRCKPRT</sequence>
<proteinExistence type="predicted"/>
<name>A0A7W6F7Q9_9HYPH</name>
<dbReference type="AlphaFoldDB" id="A0A7W6F7Q9"/>
<comment type="caution">
    <text evidence="2">The sequence shown here is derived from an EMBL/GenBank/DDBJ whole genome shotgun (WGS) entry which is preliminary data.</text>
</comment>